<dbReference type="Proteomes" id="UP000190460">
    <property type="component" value="Unassembled WGS sequence"/>
</dbReference>
<evidence type="ECO:0000256" key="1">
    <source>
        <dbReference type="SAM" id="MobiDB-lite"/>
    </source>
</evidence>
<feature type="domain" description="SPOR" evidence="3">
    <location>
        <begin position="152"/>
        <end position="230"/>
    </location>
</feature>
<dbReference type="AlphaFoldDB" id="A0A1T4WFR6"/>
<dbReference type="STRING" id="92487.SAMN02745130_01637"/>
<sequence length="230" mass="24517">MIMTKDFKTTETAAASQYGISWVLGGIAVGLLAGGVVYALISPKPPTVSAATPSPTTTNTAVSANPGTNNSSTSTATSSLQDKPSTTDNRPGFSYHAVLPQLEMSVPMTVHEDNPDGETTKAATTEEKKPVKTAELTASKPESEPAVEKPQVATQGKIMYQLGAYKSEAQASQIQRLASQKGLNTRIEATEIKGERWYRVRLGPTNDAKTANRWKQMLSGMGISAMEIRL</sequence>
<protein>
    <submittedName>
        <fullName evidence="4">Sporulation related domain-containing protein</fullName>
    </submittedName>
</protein>
<keyword evidence="2" id="KW-0472">Membrane</keyword>
<evidence type="ECO:0000256" key="2">
    <source>
        <dbReference type="SAM" id="Phobius"/>
    </source>
</evidence>
<reference evidence="5" key="1">
    <citation type="submission" date="2017-02" db="EMBL/GenBank/DDBJ databases">
        <authorList>
            <person name="Varghese N."/>
            <person name="Submissions S."/>
        </authorList>
    </citation>
    <scope>NUCLEOTIDE SEQUENCE [LARGE SCALE GENOMIC DNA]</scope>
    <source>
        <strain evidence="5">ATCC 49788</strain>
    </source>
</reference>
<evidence type="ECO:0000313" key="4">
    <source>
        <dbReference type="EMBL" id="SKA76153.1"/>
    </source>
</evidence>
<evidence type="ECO:0000259" key="3">
    <source>
        <dbReference type="PROSITE" id="PS51724"/>
    </source>
</evidence>
<dbReference type="Gene3D" id="3.30.70.1070">
    <property type="entry name" value="Sporulation related repeat"/>
    <property type="match status" value="1"/>
</dbReference>
<keyword evidence="5" id="KW-1185">Reference proteome</keyword>
<keyword evidence="2" id="KW-0812">Transmembrane</keyword>
<name>A0A1T4WFR6_9GAMM</name>
<feature type="region of interest" description="Disordered" evidence="1">
    <location>
        <begin position="109"/>
        <end position="149"/>
    </location>
</feature>
<dbReference type="GO" id="GO:0042834">
    <property type="term" value="F:peptidoglycan binding"/>
    <property type="evidence" value="ECO:0007669"/>
    <property type="project" value="InterPro"/>
</dbReference>
<feature type="transmembrane region" description="Helical" evidence="2">
    <location>
        <begin position="20"/>
        <end position="41"/>
    </location>
</feature>
<evidence type="ECO:0000313" key="5">
    <source>
        <dbReference type="Proteomes" id="UP000190460"/>
    </source>
</evidence>
<dbReference type="Pfam" id="PF05036">
    <property type="entry name" value="SPOR"/>
    <property type="match status" value="1"/>
</dbReference>
<dbReference type="EMBL" id="FUYB01000005">
    <property type="protein sequence ID" value="SKA76153.1"/>
    <property type="molecule type" value="Genomic_DNA"/>
</dbReference>
<organism evidence="4 5">
    <name type="scientific">Thiothrix eikelboomii</name>
    <dbReference type="NCBI Taxonomy" id="92487"/>
    <lineage>
        <taxon>Bacteria</taxon>
        <taxon>Pseudomonadati</taxon>
        <taxon>Pseudomonadota</taxon>
        <taxon>Gammaproteobacteria</taxon>
        <taxon>Thiotrichales</taxon>
        <taxon>Thiotrichaceae</taxon>
        <taxon>Thiothrix</taxon>
    </lineage>
</organism>
<feature type="compositionally biased region" description="Low complexity" evidence="1">
    <location>
        <begin position="46"/>
        <end position="79"/>
    </location>
</feature>
<feature type="compositionally biased region" description="Polar residues" evidence="1">
    <location>
        <begin position="80"/>
        <end position="89"/>
    </location>
</feature>
<dbReference type="PROSITE" id="PS51724">
    <property type="entry name" value="SPOR"/>
    <property type="match status" value="1"/>
</dbReference>
<proteinExistence type="predicted"/>
<dbReference type="InterPro" id="IPR036680">
    <property type="entry name" value="SPOR-like_sf"/>
</dbReference>
<accession>A0A1T4WFR6</accession>
<dbReference type="InterPro" id="IPR007730">
    <property type="entry name" value="SPOR-like_dom"/>
</dbReference>
<dbReference type="SUPFAM" id="SSF110997">
    <property type="entry name" value="Sporulation related repeat"/>
    <property type="match status" value="1"/>
</dbReference>
<gene>
    <name evidence="4" type="ORF">SAMN02745130_01637</name>
</gene>
<feature type="region of interest" description="Disordered" evidence="1">
    <location>
        <begin position="46"/>
        <end position="93"/>
    </location>
</feature>
<keyword evidence="2" id="KW-1133">Transmembrane helix</keyword>